<keyword evidence="1" id="KW-0732">Signal</keyword>
<name>A0A2A4G921_9FLAO</name>
<dbReference type="OrthoDB" id="1121673at2"/>
<dbReference type="EMBL" id="NBWU01000003">
    <property type="protein sequence ID" value="PCE64478.1"/>
    <property type="molecule type" value="Genomic_DNA"/>
</dbReference>
<evidence type="ECO:0000313" key="3">
    <source>
        <dbReference type="Proteomes" id="UP000219559"/>
    </source>
</evidence>
<dbReference type="RefSeq" id="WP_097440599.1">
    <property type="nucleotide sequence ID" value="NZ_KZ300476.1"/>
</dbReference>
<reference evidence="2 3" key="1">
    <citation type="submission" date="2017-04" db="EMBL/GenBank/DDBJ databases">
        <title>A new member of the family Flavobacteriaceae isolated from ascidians.</title>
        <authorList>
            <person name="Chen L."/>
        </authorList>
    </citation>
    <scope>NUCLEOTIDE SEQUENCE [LARGE SCALE GENOMIC DNA]</scope>
    <source>
        <strain evidence="2 3">HQA918</strain>
    </source>
</reference>
<sequence length="266" mass="28949">MKFSPKIFLYAAIALGFMAACSSDDGGNETPTVSKTANLQGTGDSARDILSNEDFDRLLIQIAHSANTKPTATTINNFSAFLRKHTFKSNIDIEYLQITPPSSNALALSDITDLEKEHRTAYNNGKTLAIYIYFANAPSEDDDEDEGTFTLGAVYRNTSMVIYQNTLQKFDAASASLSITDLETATLNHEFGHLLGLVDLGTPEVEPHEDNEADNHCNVEGCLMRAELRFGNAMAKMLTSRMGKGKPVIPELDAACQADLRANGGR</sequence>
<dbReference type="PROSITE" id="PS51257">
    <property type="entry name" value="PROKAR_LIPOPROTEIN"/>
    <property type="match status" value="1"/>
</dbReference>
<feature type="signal peptide" evidence="1">
    <location>
        <begin position="1"/>
        <end position="19"/>
    </location>
</feature>
<comment type="caution">
    <text evidence="2">The sequence shown here is derived from an EMBL/GenBank/DDBJ whole genome shotgun (WGS) entry which is preliminary data.</text>
</comment>
<accession>A0A2A4G921</accession>
<gene>
    <name evidence="2" type="ORF">B7P33_09330</name>
</gene>
<evidence type="ECO:0000313" key="2">
    <source>
        <dbReference type="EMBL" id="PCE64478.1"/>
    </source>
</evidence>
<evidence type="ECO:0000256" key="1">
    <source>
        <dbReference type="SAM" id="SignalP"/>
    </source>
</evidence>
<organism evidence="2 3">
    <name type="scientific">Sediminicola luteus</name>
    <dbReference type="NCBI Taxonomy" id="319238"/>
    <lineage>
        <taxon>Bacteria</taxon>
        <taxon>Pseudomonadati</taxon>
        <taxon>Bacteroidota</taxon>
        <taxon>Flavobacteriia</taxon>
        <taxon>Flavobacteriales</taxon>
        <taxon>Flavobacteriaceae</taxon>
        <taxon>Sediminicola</taxon>
    </lineage>
</organism>
<dbReference type="AlphaFoldDB" id="A0A2A4G921"/>
<protein>
    <recommendedName>
        <fullName evidence="4">Membrane metalloprotease</fullName>
    </recommendedName>
</protein>
<evidence type="ECO:0008006" key="4">
    <source>
        <dbReference type="Google" id="ProtNLM"/>
    </source>
</evidence>
<proteinExistence type="predicted"/>
<feature type="chain" id="PRO_5012494927" description="Membrane metalloprotease" evidence="1">
    <location>
        <begin position="20"/>
        <end position="266"/>
    </location>
</feature>
<keyword evidence="3" id="KW-1185">Reference proteome</keyword>
<dbReference type="Proteomes" id="UP000219559">
    <property type="component" value="Unassembled WGS sequence"/>
</dbReference>
<dbReference type="SUPFAM" id="SSF55486">
    <property type="entry name" value="Metalloproteases ('zincins'), catalytic domain"/>
    <property type="match status" value="1"/>
</dbReference>